<evidence type="ECO:0000259" key="2">
    <source>
        <dbReference type="SMART" id="SM00245"/>
    </source>
</evidence>
<evidence type="ECO:0000313" key="3">
    <source>
        <dbReference type="EMBL" id="QEM12934.1"/>
    </source>
</evidence>
<protein>
    <recommendedName>
        <fullName evidence="2">Tail specific protease domain-containing protein</fullName>
    </recommendedName>
</protein>
<dbReference type="KEGG" id="mrub:DEO27_023960"/>
<organism evidence="3 4">
    <name type="scientific">Mucilaginibacter rubeus</name>
    <dbReference type="NCBI Taxonomy" id="2027860"/>
    <lineage>
        <taxon>Bacteria</taxon>
        <taxon>Pseudomonadati</taxon>
        <taxon>Bacteroidota</taxon>
        <taxon>Sphingobacteriia</taxon>
        <taxon>Sphingobacteriales</taxon>
        <taxon>Sphingobacteriaceae</taxon>
        <taxon>Mucilaginibacter</taxon>
    </lineage>
</organism>
<dbReference type="InterPro" id="IPR005151">
    <property type="entry name" value="Tail-specific_protease"/>
</dbReference>
<feature type="domain" description="Tail specific protease" evidence="2">
    <location>
        <begin position="340"/>
        <end position="544"/>
    </location>
</feature>
<dbReference type="GO" id="GO:0004175">
    <property type="term" value="F:endopeptidase activity"/>
    <property type="evidence" value="ECO:0007669"/>
    <property type="project" value="TreeGrafter"/>
</dbReference>
<feature type="signal peptide" evidence="1">
    <location>
        <begin position="1"/>
        <end position="22"/>
    </location>
</feature>
<dbReference type="GO" id="GO:0008236">
    <property type="term" value="F:serine-type peptidase activity"/>
    <property type="evidence" value="ECO:0007669"/>
    <property type="project" value="InterPro"/>
</dbReference>
<dbReference type="Gene3D" id="3.90.226.10">
    <property type="entry name" value="2-enoyl-CoA Hydratase, Chain A, domain 1"/>
    <property type="match status" value="1"/>
</dbReference>
<dbReference type="GO" id="GO:0006508">
    <property type="term" value="P:proteolysis"/>
    <property type="evidence" value="ECO:0007669"/>
    <property type="project" value="InterPro"/>
</dbReference>
<keyword evidence="1" id="KW-0732">Signal</keyword>
<dbReference type="AlphaFoldDB" id="A0A5C1I533"/>
<evidence type="ECO:0000313" key="4">
    <source>
        <dbReference type="Proteomes" id="UP000251402"/>
    </source>
</evidence>
<dbReference type="PANTHER" id="PTHR32060:SF22">
    <property type="entry name" value="CARBOXYL-TERMINAL-PROCESSING PEPTIDASE 3, CHLOROPLASTIC"/>
    <property type="match status" value="1"/>
</dbReference>
<accession>A0A5C1I533</accession>
<reference evidence="3" key="1">
    <citation type="submission" date="2019-08" db="EMBL/GenBank/DDBJ databases">
        <title>Comparative genome analysis confer to the adaptation heavy metal polluted environment.</title>
        <authorList>
            <person name="Li Y."/>
        </authorList>
    </citation>
    <scope>NUCLEOTIDE SEQUENCE [LARGE SCALE GENOMIC DNA]</scope>
    <source>
        <strain evidence="3">P1</strain>
    </source>
</reference>
<dbReference type="Proteomes" id="UP000251402">
    <property type="component" value="Chromosome"/>
</dbReference>
<dbReference type="InterPro" id="IPR028204">
    <property type="entry name" value="Tricorn_C1"/>
</dbReference>
<feature type="chain" id="PRO_5022927186" description="Tail specific protease domain-containing protein" evidence="1">
    <location>
        <begin position="23"/>
        <end position="566"/>
    </location>
</feature>
<dbReference type="OrthoDB" id="5480566at2"/>
<sequence>MKIHKLLLVAVLASTFTFNAVAQQHLSSSQAYDKAQQDRSDANDLWEKKDPTPAELDRSIRILKHTLVFLDSLPIKELANGNFYLKARAYDVYLDMAQSYTVAGKKDSAIMMLEKRFAEGGSSRAASYIGDFPLLNPIRQEPGYLAIVEKMKKQSSFWQNEAFKTAYKDNLTDAEKVAGLSLLWSQAKYNFVNFDHAGIDWNQTYIDYIPKVTATKTTAEYYKVLISFYAQLKDGHTNVYVPNALTGQFYSRPPFRTELVEGRVFVTQVFSDSLFKTDIQPGLEILKIDGEPVIDYAEKNIKPYQSSSTPQDMQVREFSYALLAGAKDNPINIEFKTAKGKIISKTIARTGYHDVKGLKTLDYKTINSIGYLTINNFEDGSIGKQFDSLYTAEISKTKGLIIDVRYNGGGSSGIGYDIISKLTDKPFKSSASKNISLISMPGAEPSWIDNGFGTWNANGKIFYDKPVMVLIGPRTFSAAEDFTVAFDYMKRGKLIGMPTGGSTGQPVSFNLPGGGQARVCGKHDTYPDGKEFVGVGINPDITVKPTIKDVLNGIDAAKDKALQLLK</sequence>
<proteinExistence type="predicted"/>
<dbReference type="SUPFAM" id="SSF52096">
    <property type="entry name" value="ClpP/crotonase"/>
    <property type="match status" value="1"/>
</dbReference>
<dbReference type="EMBL" id="CP043450">
    <property type="protein sequence ID" value="QEM12934.1"/>
    <property type="molecule type" value="Genomic_DNA"/>
</dbReference>
<dbReference type="PANTHER" id="PTHR32060">
    <property type="entry name" value="TAIL-SPECIFIC PROTEASE"/>
    <property type="match status" value="1"/>
</dbReference>
<dbReference type="Pfam" id="PF03572">
    <property type="entry name" value="Peptidase_S41"/>
    <property type="match status" value="1"/>
</dbReference>
<dbReference type="RefSeq" id="WP_112574410.1">
    <property type="nucleotide sequence ID" value="NZ_CP043450.1"/>
</dbReference>
<dbReference type="Gene3D" id="3.30.750.44">
    <property type="match status" value="1"/>
</dbReference>
<dbReference type="CDD" id="cd07562">
    <property type="entry name" value="Peptidase_S41_TRI"/>
    <property type="match status" value="1"/>
</dbReference>
<gene>
    <name evidence="3" type="ORF">DEO27_023960</name>
</gene>
<name>A0A5C1I533_9SPHI</name>
<dbReference type="Pfam" id="PF14684">
    <property type="entry name" value="Tricorn_C1"/>
    <property type="match status" value="1"/>
</dbReference>
<dbReference type="InterPro" id="IPR029045">
    <property type="entry name" value="ClpP/crotonase-like_dom_sf"/>
</dbReference>
<evidence type="ECO:0000256" key="1">
    <source>
        <dbReference type="SAM" id="SignalP"/>
    </source>
</evidence>
<dbReference type="SMART" id="SM00245">
    <property type="entry name" value="TSPc"/>
    <property type="match status" value="1"/>
</dbReference>
<keyword evidence="4" id="KW-1185">Reference proteome</keyword>